<feature type="compositionally biased region" description="Low complexity" evidence="1">
    <location>
        <begin position="63"/>
        <end position="75"/>
    </location>
</feature>
<name>A0A426Y258_ENSVE</name>
<protein>
    <submittedName>
        <fullName evidence="2">Uncharacterized protein</fullName>
    </submittedName>
</protein>
<dbReference type="EMBL" id="AMZH03015682">
    <property type="protein sequence ID" value="RRT45670.1"/>
    <property type="molecule type" value="Genomic_DNA"/>
</dbReference>
<evidence type="ECO:0000313" key="3">
    <source>
        <dbReference type="Proteomes" id="UP000287651"/>
    </source>
</evidence>
<sequence>MSIPLGSLSFPSSTTSRSIRQLVTAVAASERSTGGRTAEANSVTDTLHCCLQSPSIRQLVTAASASERSAGGRTAEANSVANALHSDAAGPPRLGRLCPLSR</sequence>
<reference evidence="2 3" key="1">
    <citation type="journal article" date="2014" name="Agronomy (Basel)">
        <title>A Draft Genome Sequence for Ensete ventricosum, the Drought-Tolerant Tree Against Hunger.</title>
        <authorList>
            <person name="Harrison J."/>
            <person name="Moore K.A."/>
            <person name="Paszkiewicz K."/>
            <person name="Jones T."/>
            <person name="Grant M."/>
            <person name="Ambacheew D."/>
            <person name="Muzemil S."/>
            <person name="Studholme D.J."/>
        </authorList>
    </citation>
    <scope>NUCLEOTIDE SEQUENCE [LARGE SCALE GENOMIC DNA]</scope>
</reference>
<evidence type="ECO:0000313" key="2">
    <source>
        <dbReference type="EMBL" id="RRT45670.1"/>
    </source>
</evidence>
<evidence type="ECO:0000256" key="1">
    <source>
        <dbReference type="SAM" id="MobiDB-lite"/>
    </source>
</evidence>
<organism evidence="2 3">
    <name type="scientific">Ensete ventricosum</name>
    <name type="common">Abyssinian banana</name>
    <name type="synonym">Musa ensete</name>
    <dbReference type="NCBI Taxonomy" id="4639"/>
    <lineage>
        <taxon>Eukaryota</taxon>
        <taxon>Viridiplantae</taxon>
        <taxon>Streptophyta</taxon>
        <taxon>Embryophyta</taxon>
        <taxon>Tracheophyta</taxon>
        <taxon>Spermatophyta</taxon>
        <taxon>Magnoliopsida</taxon>
        <taxon>Liliopsida</taxon>
        <taxon>Zingiberales</taxon>
        <taxon>Musaceae</taxon>
        <taxon>Ensete</taxon>
    </lineage>
</organism>
<comment type="caution">
    <text evidence="2">The sequence shown here is derived from an EMBL/GenBank/DDBJ whole genome shotgun (WGS) entry which is preliminary data.</text>
</comment>
<feature type="region of interest" description="Disordered" evidence="1">
    <location>
        <begin position="63"/>
        <end position="102"/>
    </location>
</feature>
<dbReference type="AlphaFoldDB" id="A0A426Y258"/>
<dbReference type="Proteomes" id="UP000287651">
    <property type="component" value="Unassembled WGS sequence"/>
</dbReference>
<gene>
    <name evidence="2" type="ORF">B296_00054408</name>
</gene>
<proteinExistence type="predicted"/>
<feature type="non-terminal residue" evidence="2">
    <location>
        <position position="102"/>
    </location>
</feature>
<accession>A0A426Y258</accession>